<dbReference type="PRINTS" id="PR00502">
    <property type="entry name" value="NUDIXFAMILY"/>
</dbReference>
<dbReference type="Proteomes" id="UP001500058">
    <property type="component" value="Unassembled WGS sequence"/>
</dbReference>
<dbReference type="PROSITE" id="PS51462">
    <property type="entry name" value="NUDIX"/>
    <property type="match status" value="1"/>
</dbReference>
<comment type="caution">
    <text evidence="6">The sequence shown here is derived from an EMBL/GenBank/DDBJ whole genome shotgun (WGS) entry which is preliminary data.</text>
</comment>
<gene>
    <name evidence="6" type="ORF">GCM10010420_35170</name>
</gene>
<dbReference type="Gene3D" id="3.90.79.10">
    <property type="entry name" value="Nucleoside Triphosphate Pyrophosphohydrolase"/>
    <property type="match status" value="1"/>
</dbReference>
<evidence type="ECO:0000259" key="5">
    <source>
        <dbReference type="PROSITE" id="PS51462"/>
    </source>
</evidence>
<dbReference type="SUPFAM" id="SSF55811">
    <property type="entry name" value="Nudix"/>
    <property type="match status" value="1"/>
</dbReference>
<organism evidence="6 7">
    <name type="scientific">Streptomyces glaucosporus</name>
    <dbReference type="NCBI Taxonomy" id="284044"/>
    <lineage>
        <taxon>Bacteria</taxon>
        <taxon>Bacillati</taxon>
        <taxon>Actinomycetota</taxon>
        <taxon>Actinomycetes</taxon>
        <taxon>Kitasatosporales</taxon>
        <taxon>Streptomycetaceae</taxon>
        <taxon>Streptomyces</taxon>
    </lineage>
</organism>
<dbReference type="InterPro" id="IPR020084">
    <property type="entry name" value="NUDIX_hydrolase_CS"/>
</dbReference>
<dbReference type="InterPro" id="IPR015797">
    <property type="entry name" value="NUDIX_hydrolase-like_dom_sf"/>
</dbReference>
<sequence>MIEDRGPRCGGEPDRPRRNRGRRDGEGTPMKHREQVVGVGAVLVRSDGAVLIGHRIKRGETPSWCLPGGHVEAGETFEAAAVREIAEESGIREVTGARVFAVALHTGADRTLLTAGVVARPADTDAEAAVLEPEVFDRWMWARPGALPAPLFPPSAALLAAWRAEPAPGGWTVYPVAGAGGTSDYGLRPTPQ</sequence>
<keyword evidence="2 3" id="KW-0378">Hydrolase</keyword>
<name>A0ABN3IIR0_9ACTN</name>
<dbReference type="InterPro" id="IPR020476">
    <property type="entry name" value="Nudix_hydrolase"/>
</dbReference>
<evidence type="ECO:0000256" key="3">
    <source>
        <dbReference type="RuleBase" id="RU003476"/>
    </source>
</evidence>
<evidence type="ECO:0000313" key="6">
    <source>
        <dbReference type="EMBL" id="GAA2404596.1"/>
    </source>
</evidence>
<evidence type="ECO:0000256" key="1">
    <source>
        <dbReference type="ARBA" id="ARBA00005582"/>
    </source>
</evidence>
<protein>
    <recommendedName>
        <fullName evidence="5">Nudix hydrolase domain-containing protein</fullName>
    </recommendedName>
</protein>
<evidence type="ECO:0000256" key="2">
    <source>
        <dbReference type="ARBA" id="ARBA00022801"/>
    </source>
</evidence>
<dbReference type="InterPro" id="IPR000086">
    <property type="entry name" value="NUDIX_hydrolase_dom"/>
</dbReference>
<dbReference type="PROSITE" id="PS00893">
    <property type="entry name" value="NUDIX_BOX"/>
    <property type="match status" value="1"/>
</dbReference>
<feature type="region of interest" description="Disordered" evidence="4">
    <location>
        <begin position="1"/>
        <end position="31"/>
    </location>
</feature>
<proteinExistence type="inferred from homology"/>
<reference evidence="6 7" key="1">
    <citation type="journal article" date="2019" name="Int. J. Syst. Evol. Microbiol.">
        <title>The Global Catalogue of Microorganisms (GCM) 10K type strain sequencing project: providing services to taxonomists for standard genome sequencing and annotation.</title>
        <authorList>
            <consortium name="The Broad Institute Genomics Platform"/>
            <consortium name="The Broad Institute Genome Sequencing Center for Infectious Disease"/>
            <person name="Wu L."/>
            <person name="Ma J."/>
        </authorList>
    </citation>
    <scope>NUCLEOTIDE SEQUENCE [LARGE SCALE GENOMIC DNA]</scope>
    <source>
        <strain evidence="6 7">JCM 6921</strain>
    </source>
</reference>
<comment type="similarity">
    <text evidence="1 3">Belongs to the Nudix hydrolase family.</text>
</comment>
<dbReference type="Pfam" id="PF00293">
    <property type="entry name" value="NUDIX"/>
    <property type="match status" value="1"/>
</dbReference>
<evidence type="ECO:0000256" key="4">
    <source>
        <dbReference type="SAM" id="MobiDB-lite"/>
    </source>
</evidence>
<accession>A0ABN3IIR0</accession>
<evidence type="ECO:0000313" key="7">
    <source>
        <dbReference type="Proteomes" id="UP001500058"/>
    </source>
</evidence>
<keyword evidence="7" id="KW-1185">Reference proteome</keyword>
<dbReference type="PANTHER" id="PTHR16099">
    <property type="entry name" value="8-OXO-DGTP DIPHOSPHATES NUDT15"/>
    <property type="match status" value="1"/>
</dbReference>
<dbReference type="EMBL" id="BAAATJ010000016">
    <property type="protein sequence ID" value="GAA2404596.1"/>
    <property type="molecule type" value="Genomic_DNA"/>
</dbReference>
<dbReference type="PANTHER" id="PTHR16099:SF5">
    <property type="entry name" value="NUCLEOTIDE TRIPHOSPHATE DIPHOSPHATASE NUDT15"/>
    <property type="match status" value="1"/>
</dbReference>
<dbReference type="CDD" id="cd04678">
    <property type="entry name" value="NUDIX_MTH2_Nudt15"/>
    <property type="match status" value="1"/>
</dbReference>
<feature type="domain" description="Nudix hydrolase" evidence="5">
    <location>
        <begin position="34"/>
        <end position="165"/>
    </location>
</feature>